<evidence type="ECO:0000313" key="2">
    <source>
        <dbReference type="EMBL" id="MBA8829097.1"/>
    </source>
</evidence>
<name>A0A7W3JUC7_9MICO</name>
<dbReference type="CDD" id="cd00143">
    <property type="entry name" value="PP2Cc"/>
    <property type="match status" value="1"/>
</dbReference>
<gene>
    <name evidence="2" type="ORF">FB555_001195</name>
    <name evidence="3" type="ORF">FB555_001413</name>
</gene>
<dbReference type="GO" id="GO:0004722">
    <property type="term" value="F:protein serine/threonine phosphatase activity"/>
    <property type="evidence" value="ECO:0007669"/>
    <property type="project" value="UniProtKB-EC"/>
</dbReference>
<dbReference type="Pfam" id="PF13672">
    <property type="entry name" value="PP2C_2"/>
    <property type="match status" value="1"/>
</dbReference>
<dbReference type="SMART" id="SM00331">
    <property type="entry name" value="PP2C_SIG"/>
    <property type="match status" value="1"/>
</dbReference>
<feature type="domain" description="PPM-type phosphatase" evidence="1">
    <location>
        <begin position="25"/>
        <end position="256"/>
    </location>
</feature>
<reference evidence="3 4" key="1">
    <citation type="submission" date="2020-07" db="EMBL/GenBank/DDBJ databases">
        <title>Sequencing the genomes of 1000 actinobacteria strains.</title>
        <authorList>
            <person name="Klenk H.-P."/>
        </authorList>
    </citation>
    <scope>NUCLEOTIDE SEQUENCE [LARGE SCALE GENOMIC DNA]</scope>
    <source>
        <strain evidence="3 4">DSM 23737</strain>
    </source>
</reference>
<protein>
    <submittedName>
        <fullName evidence="3">Protein phosphatase</fullName>
        <ecNumber evidence="3">3.1.3.16</ecNumber>
    </submittedName>
</protein>
<dbReference type="InterPro" id="IPR001932">
    <property type="entry name" value="PPM-type_phosphatase-like_dom"/>
</dbReference>
<dbReference type="RefSeq" id="WP_343046415.1">
    <property type="nucleotide sequence ID" value="NZ_JACGWU010000002.1"/>
</dbReference>
<accession>A0A7W3JUC7</accession>
<evidence type="ECO:0000313" key="3">
    <source>
        <dbReference type="EMBL" id="MBA8829310.1"/>
    </source>
</evidence>
<dbReference type="PROSITE" id="PS51746">
    <property type="entry name" value="PPM_2"/>
    <property type="match status" value="1"/>
</dbReference>
<proteinExistence type="predicted"/>
<comment type="caution">
    <text evidence="3">The sequence shown here is derived from an EMBL/GenBank/DDBJ whole genome shotgun (WGS) entry which is preliminary data.</text>
</comment>
<dbReference type="PANTHER" id="PTHR47992">
    <property type="entry name" value="PROTEIN PHOSPHATASE"/>
    <property type="match status" value="1"/>
</dbReference>
<dbReference type="EMBL" id="JACGWU010000003">
    <property type="protein sequence ID" value="MBA8829310.1"/>
    <property type="molecule type" value="Genomic_DNA"/>
</dbReference>
<dbReference type="Proteomes" id="UP000524237">
    <property type="component" value="Unassembled WGS sequence"/>
</dbReference>
<dbReference type="Gene3D" id="3.60.40.10">
    <property type="entry name" value="PPM-type phosphatase domain"/>
    <property type="match status" value="1"/>
</dbReference>
<evidence type="ECO:0000259" key="1">
    <source>
        <dbReference type="PROSITE" id="PS51746"/>
    </source>
</evidence>
<keyword evidence="3" id="KW-0378">Hydrolase</keyword>
<dbReference type="AlphaFoldDB" id="A0A7W3JUC7"/>
<dbReference type="EC" id="3.1.3.16" evidence="3"/>
<organism evidence="3 4">
    <name type="scientific">Alpinimonas psychrophila</name>
    <dbReference type="NCBI Taxonomy" id="748908"/>
    <lineage>
        <taxon>Bacteria</taxon>
        <taxon>Bacillati</taxon>
        <taxon>Actinomycetota</taxon>
        <taxon>Actinomycetes</taxon>
        <taxon>Micrococcales</taxon>
        <taxon>Microbacteriaceae</taxon>
        <taxon>Alpinimonas</taxon>
    </lineage>
</organism>
<evidence type="ECO:0000313" key="4">
    <source>
        <dbReference type="Proteomes" id="UP000524237"/>
    </source>
</evidence>
<dbReference type="EMBL" id="JACGWU010000002">
    <property type="protein sequence ID" value="MBA8829097.1"/>
    <property type="molecule type" value="Genomic_DNA"/>
</dbReference>
<sequence length="265" mass="27684">MTAIGANSTGFIIKDPASGALVTLSWAAATEVGNHRAANEDSFSVGSPVFAVADGMGGHSAGDVASDAVVRRLAELEAPGFATLDALEEALAKSVNDLRDTLTEDQRGAGTTVTGVALIQEETQLQWAAFNIGDSRVYALINDDFSQVTVDHSVVQQLVDAGQITREEADYHPHSNVITRAVGIAEEPLPDYVSLPVVAGMRLLLCSDGLTKELTDVGIEHFMRTAATAEDAVADLTKAALANSGRDNVTVVIIDVLGVSQPTAQ</sequence>
<dbReference type="SMART" id="SM00332">
    <property type="entry name" value="PP2Cc"/>
    <property type="match status" value="1"/>
</dbReference>
<dbReference type="SUPFAM" id="SSF81606">
    <property type="entry name" value="PP2C-like"/>
    <property type="match status" value="1"/>
</dbReference>
<dbReference type="InterPro" id="IPR015655">
    <property type="entry name" value="PP2C"/>
</dbReference>
<dbReference type="InterPro" id="IPR036457">
    <property type="entry name" value="PPM-type-like_dom_sf"/>
</dbReference>
<keyword evidence="4" id="KW-1185">Reference proteome</keyword>